<dbReference type="Gene3D" id="3.90.1720.10">
    <property type="entry name" value="endopeptidase domain like (from Nostoc punctiforme)"/>
    <property type="match status" value="1"/>
</dbReference>
<dbReference type="AlphaFoldDB" id="A0A3S4YJ69"/>
<evidence type="ECO:0000313" key="2">
    <source>
        <dbReference type="EMBL" id="VEJ30902.1"/>
    </source>
</evidence>
<accession>A0A3S4YJ69</accession>
<protein>
    <submittedName>
        <fullName evidence="2">Uncharacterized distant relative of cell wall-associated hydrolases</fullName>
    </submittedName>
</protein>
<feature type="signal peptide" evidence="1">
    <location>
        <begin position="1"/>
        <end position="27"/>
    </location>
</feature>
<dbReference type="InterPro" id="IPR024453">
    <property type="entry name" value="Peptidase_C92"/>
</dbReference>
<sequence>MKHGNNALIFSSAVVLVLSGVTSPVYAGTTESQDFDEIVSSAGLDSSQESDRTLVRQGLEKTAQERNISYDAAVSQVAQESREHIQADNISGDNGGALVPQIVSGGSDDSGHKVSMGRARHRGDVFYSSNSTIGVKHGHNGIYVSENEYVEATSPSVRRVDSESVDAPAPAYKYYVGDDKDSSEKDKAATFAEEQVGKGYNWIFFANKSVNSDNYNCSQLVWASYKNADSNIDLDADGGPGVYPKDIADSPMAHEYETRE</sequence>
<evidence type="ECO:0000256" key="1">
    <source>
        <dbReference type="SAM" id="SignalP"/>
    </source>
</evidence>
<gene>
    <name evidence="2" type="ORF">NCTC10918_02194</name>
</gene>
<evidence type="ECO:0000313" key="3">
    <source>
        <dbReference type="Proteomes" id="UP000270988"/>
    </source>
</evidence>
<dbReference type="SUPFAM" id="SSF54001">
    <property type="entry name" value="Cysteine proteinases"/>
    <property type="match status" value="1"/>
</dbReference>
<organism evidence="2 3">
    <name type="scientific">Rothia dentocariosa</name>
    <dbReference type="NCBI Taxonomy" id="2047"/>
    <lineage>
        <taxon>Bacteria</taxon>
        <taxon>Bacillati</taxon>
        <taxon>Actinomycetota</taxon>
        <taxon>Actinomycetes</taxon>
        <taxon>Micrococcales</taxon>
        <taxon>Micrococcaceae</taxon>
        <taxon>Rothia</taxon>
    </lineage>
</organism>
<dbReference type="EMBL" id="LR134521">
    <property type="protein sequence ID" value="VEJ30902.1"/>
    <property type="molecule type" value="Genomic_DNA"/>
</dbReference>
<dbReference type="RefSeq" id="WP_070696047.1">
    <property type="nucleotide sequence ID" value="NZ_LR134521.1"/>
</dbReference>
<dbReference type="GO" id="GO:0016787">
    <property type="term" value="F:hydrolase activity"/>
    <property type="evidence" value="ECO:0007669"/>
    <property type="project" value="UniProtKB-KW"/>
</dbReference>
<reference evidence="2 3" key="1">
    <citation type="submission" date="2018-12" db="EMBL/GenBank/DDBJ databases">
        <authorList>
            <consortium name="Pathogen Informatics"/>
        </authorList>
    </citation>
    <scope>NUCLEOTIDE SEQUENCE [LARGE SCALE GENOMIC DNA]</scope>
    <source>
        <strain evidence="2 3">NCTC10918</strain>
    </source>
</reference>
<keyword evidence="1" id="KW-0732">Signal</keyword>
<dbReference type="Pfam" id="PF05708">
    <property type="entry name" value="Peptidase_C92"/>
    <property type="match status" value="1"/>
</dbReference>
<keyword evidence="2" id="KW-0378">Hydrolase</keyword>
<dbReference type="InterPro" id="IPR038765">
    <property type="entry name" value="Papain-like_cys_pep_sf"/>
</dbReference>
<feature type="chain" id="PRO_5018578972" evidence="1">
    <location>
        <begin position="28"/>
        <end position="260"/>
    </location>
</feature>
<dbReference type="Proteomes" id="UP000270988">
    <property type="component" value="Chromosome"/>
</dbReference>
<name>A0A3S4YJ69_9MICC</name>
<proteinExistence type="predicted"/>